<reference evidence="1" key="1">
    <citation type="journal article" date="2023" name="Microbiol. Spectr.">
        <title>Extreme Diversity of Mycoviruses Present in Single Strains of Rhizoctonia cerealis, the Pathogen of Wheat Sharp Eyespot.</title>
        <authorList>
            <person name="Li W."/>
            <person name="Sun H."/>
            <person name="Cao S."/>
            <person name="Zhang A."/>
            <person name="Zhang H."/>
            <person name="Shu Y."/>
            <person name="Chen H."/>
        </authorList>
    </citation>
    <scope>NUCLEOTIDE SEQUENCE</scope>
    <source>
        <strain evidence="1">RcHV-0928-1</strain>
    </source>
</reference>
<accession>A0AA51BSA6</accession>
<dbReference type="EMBL" id="OQ999779">
    <property type="protein sequence ID" value="WMI40061.1"/>
    <property type="molecule type" value="Genomic_RNA"/>
</dbReference>
<protein>
    <submittedName>
        <fullName evidence="1">Uncharacterized protein</fullName>
    </submittedName>
</protein>
<organism evidence="1">
    <name type="scientific">Rhizoctonia cerealis hypovirus</name>
    <dbReference type="NCBI Taxonomy" id="3068667"/>
    <lineage>
        <taxon>Viruses</taxon>
        <taxon>Riboviria</taxon>
        <taxon>Orthornavirae</taxon>
        <taxon>Pisuviricota</taxon>
        <taxon>Duplopiviricetes</taxon>
        <taxon>Durnavirales</taxon>
        <taxon>Hypoviridae</taxon>
    </lineage>
</organism>
<evidence type="ECO:0000313" key="1">
    <source>
        <dbReference type="EMBL" id="WMI40061.1"/>
    </source>
</evidence>
<reference evidence="1" key="2">
    <citation type="submission" date="2023-05" db="EMBL/GenBank/DDBJ databases">
        <authorList>
            <person name="Li W."/>
        </authorList>
    </citation>
    <scope>NUCLEOTIDE SEQUENCE</scope>
    <source>
        <strain evidence="1">RcHV-0928-1</strain>
    </source>
</reference>
<name>A0AA51BSA6_9VIRU</name>
<proteinExistence type="predicted"/>
<sequence>MLFYLLLATFVCGGALTPLLLEYLKAKEEQADVVKALERARKLGTNTVKTQQLPCCGLFTSGSVLQHFRKPVSSYLQLQLLESDFLPQHVNNTIADIESGKVDIVTTDNALDLFTGVLRSMPDRGLVLTIYPAFLQNWSCKGILQSDLSYLVLTKDDLILLDATIPVFDRPLVSFDNCQIIGKKVLITQPKTSDHLPVKSTQLYPCHLPHLTDHVCQVCEKPHLENHTCASEGSQDSITKIRLAEKQVEISNLESTIHRLTEDLKPIMSIGLHAKIALFEFINTNVEKIKSFGFSFRQFVPFSTIPKADERIVFVFGDTGSGKSSFISQHFGLPFLVHHGADLSESVTIVDSGYSNSNHIQQCRIVEIGGPNDTRWPTSQQCFAIIQQLEQQKLGEGESFFALVIGEISPLLQQQMFSLGVINYHHIKNDIVVAKTLNGAKSVCPQHDNIYNAINTCLCHLDNKCLTYHATSPGGKNSAFLTISRSIEILDLMVHLSPIQLKQLLNDKTVVNIHPPLTNEEHKHMIESMFFIKALGYDGWHHIPEAKLQYIDNPPFLISYQPIPETELKISKTMAHSIIESYGGTARIVYDDGNNVCLKLAANPVQQNFKCPKECTIIFVNGKLYAIDSKLTFNPTDI</sequence>